<dbReference type="Proteomes" id="UP000249739">
    <property type="component" value="Unassembled WGS sequence"/>
</dbReference>
<evidence type="ECO:0000256" key="7">
    <source>
        <dbReference type="ARBA" id="ARBA00022798"/>
    </source>
</evidence>
<dbReference type="PROSITE" id="PS00933">
    <property type="entry name" value="FGGY_KINASES_1"/>
    <property type="match status" value="1"/>
</dbReference>
<dbReference type="EMBL" id="QFOT01000190">
    <property type="protein sequence ID" value="PZP53254.1"/>
    <property type="molecule type" value="Genomic_DNA"/>
</dbReference>
<evidence type="ECO:0000256" key="1">
    <source>
        <dbReference type="ARBA" id="ARBA00005190"/>
    </source>
</evidence>
<dbReference type="InterPro" id="IPR000577">
    <property type="entry name" value="Carb_kinase_FGGY"/>
</dbReference>
<dbReference type="GO" id="GO:0004370">
    <property type="term" value="F:glycerol kinase activity"/>
    <property type="evidence" value="ECO:0007669"/>
    <property type="project" value="UniProtKB-EC"/>
</dbReference>
<dbReference type="InterPro" id="IPR018483">
    <property type="entry name" value="Carb_kinase_FGGY_CS"/>
</dbReference>
<comment type="caution">
    <text evidence="14">The sequence shown here is derived from an EMBL/GenBank/DDBJ whole genome shotgun (WGS) entry which is preliminary data.</text>
</comment>
<accession>A0A2W5FG19</accession>
<name>A0A2W5FG19_9BACT</name>
<proteinExistence type="inferred from homology"/>
<dbReference type="GO" id="GO:0005829">
    <property type="term" value="C:cytosol"/>
    <property type="evidence" value="ECO:0007669"/>
    <property type="project" value="TreeGrafter"/>
</dbReference>
<sequence>TQLYPNPGWVEHDPMEIWASQSSVLIESLARAGIHSDEVAAIGITNQRETSVIWDRKTGEPVYNAIVWQDRRTADYCAGLKEKGLEKIVSDKTGLLLDPYFSATKINWILENVEGVRARAENGELAFGTIDSWLLWNLSGGKVHATDITNASRTMLFNIKTLEWDDELLGIFNVPKSLLPEVKDNVAEFGVTDLFGKSVSILGMAGDQHAAMIGQACFEPGMIKSTYGTGCFALMNIGAKFRPSQNRLLTTIAYKINGELAYAIEGSIFVAGAVIQWLRDNVNFFEDSAESEKLAMSVPDSGGVYFVPAFTGLGAPYWEPEARAAIFGLTRDSTKAHITRAALEAQGFQTLDLMDAMEKDGGHKPEIIRVDGGLTANDFVCQFISDMIDCPVEVPKNLETTALGAAYLAGLGVGIFKDLKDIQGKWMKGRHFKPEIDTHLREKNYAGWKDCIKKILDK</sequence>
<feature type="domain" description="Carbohydrate kinase FGGY N-terminal" evidence="12">
    <location>
        <begin position="2"/>
        <end position="214"/>
    </location>
</feature>
<evidence type="ECO:0000256" key="8">
    <source>
        <dbReference type="ARBA" id="ARBA00022840"/>
    </source>
</evidence>
<gene>
    <name evidence="14" type="primary">glpK</name>
    <name evidence="14" type="ORF">DI586_11270</name>
</gene>
<protein>
    <recommendedName>
        <fullName evidence="3">glycerol kinase</fullName>
        <ecNumber evidence="3">2.7.1.30</ecNumber>
    </recommendedName>
    <alternativeName>
        <fullName evidence="9">ATP:glycerol 3-phosphotransferase</fullName>
    </alternativeName>
</protein>
<dbReference type="PANTHER" id="PTHR10196:SF78">
    <property type="entry name" value="GLYCEROL KINASE"/>
    <property type="match status" value="1"/>
</dbReference>
<comment type="pathway">
    <text evidence="1">Polyol metabolism; glycerol degradation via glycerol kinase pathway; sn-glycerol 3-phosphate from glycerol: step 1/1.</text>
</comment>
<organism evidence="14 15">
    <name type="scientific">Micavibrio aeruginosavorus</name>
    <dbReference type="NCBI Taxonomy" id="349221"/>
    <lineage>
        <taxon>Bacteria</taxon>
        <taxon>Pseudomonadati</taxon>
        <taxon>Bdellovibrionota</taxon>
        <taxon>Bdellovibrionia</taxon>
        <taxon>Bdellovibrionales</taxon>
        <taxon>Pseudobdellovibrionaceae</taxon>
        <taxon>Micavibrio</taxon>
    </lineage>
</organism>
<dbReference type="InterPro" id="IPR005999">
    <property type="entry name" value="Glycerol_kin"/>
</dbReference>
<evidence type="ECO:0000259" key="12">
    <source>
        <dbReference type="Pfam" id="PF00370"/>
    </source>
</evidence>
<feature type="domain" description="Carbohydrate kinase FGGY C-terminal" evidence="13">
    <location>
        <begin position="225"/>
        <end position="411"/>
    </location>
</feature>
<keyword evidence="7" id="KW-0319">Glycerol metabolism</keyword>
<evidence type="ECO:0000256" key="4">
    <source>
        <dbReference type="ARBA" id="ARBA00022679"/>
    </source>
</evidence>
<evidence type="ECO:0000256" key="5">
    <source>
        <dbReference type="ARBA" id="ARBA00022741"/>
    </source>
</evidence>
<keyword evidence="5" id="KW-0547">Nucleotide-binding</keyword>
<keyword evidence="4 11" id="KW-0808">Transferase</keyword>
<dbReference type="InterPro" id="IPR043129">
    <property type="entry name" value="ATPase_NBD"/>
</dbReference>
<keyword evidence="6 11" id="KW-0418">Kinase</keyword>
<dbReference type="CDD" id="cd07786">
    <property type="entry name" value="FGGY_EcGK_like"/>
    <property type="match status" value="1"/>
</dbReference>
<dbReference type="AlphaFoldDB" id="A0A2W5FG19"/>
<dbReference type="SUPFAM" id="SSF53067">
    <property type="entry name" value="Actin-like ATPase domain"/>
    <property type="match status" value="2"/>
</dbReference>
<dbReference type="GO" id="GO:0006072">
    <property type="term" value="P:glycerol-3-phosphate metabolic process"/>
    <property type="evidence" value="ECO:0007669"/>
    <property type="project" value="InterPro"/>
</dbReference>
<feature type="non-terminal residue" evidence="14">
    <location>
        <position position="1"/>
    </location>
</feature>
<dbReference type="GO" id="GO:0005524">
    <property type="term" value="F:ATP binding"/>
    <property type="evidence" value="ECO:0007669"/>
    <property type="project" value="UniProtKB-KW"/>
</dbReference>
<evidence type="ECO:0000256" key="6">
    <source>
        <dbReference type="ARBA" id="ARBA00022777"/>
    </source>
</evidence>
<dbReference type="PROSITE" id="PS00445">
    <property type="entry name" value="FGGY_KINASES_2"/>
    <property type="match status" value="1"/>
</dbReference>
<dbReference type="NCBIfam" id="NF000756">
    <property type="entry name" value="PRK00047.1"/>
    <property type="match status" value="1"/>
</dbReference>
<evidence type="ECO:0000313" key="15">
    <source>
        <dbReference type="Proteomes" id="UP000249739"/>
    </source>
</evidence>
<evidence type="ECO:0000256" key="10">
    <source>
        <dbReference type="ARBA" id="ARBA00052101"/>
    </source>
</evidence>
<dbReference type="EC" id="2.7.1.30" evidence="3"/>
<dbReference type="FunFam" id="3.30.420.40:FF:000008">
    <property type="entry name" value="Glycerol kinase"/>
    <property type="match status" value="1"/>
</dbReference>
<evidence type="ECO:0000313" key="14">
    <source>
        <dbReference type="EMBL" id="PZP53254.1"/>
    </source>
</evidence>
<dbReference type="NCBIfam" id="TIGR01311">
    <property type="entry name" value="glycerol_kin"/>
    <property type="match status" value="1"/>
</dbReference>
<evidence type="ECO:0000259" key="13">
    <source>
        <dbReference type="Pfam" id="PF02782"/>
    </source>
</evidence>
<dbReference type="PANTHER" id="PTHR10196">
    <property type="entry name" value="SUGAR KINASE"/>
    <property type="match status" value="1"/>
</dbReference>
<dbReference type="InterPro" id="IPR018485">
    <property type="entry name" value="FGGY_C"/>
</dbReference>
<comment type="similarity">
    <text evidence="2 11">Belongs to the FGGY kinase family.</text>
</comment>
<comment type="catalytic activity">
    <reaction evidence="10">
        <text>glycerol + ATP = sn-glycerol 3-phosphate + ADP + H(+)</text>
        <dbReference type="Rhea" id="RHEA:21644"/>
        <dbReference type="ChEBI" id="CHEBI:15378"/>
        <dbReference type="ChEBI" id="CHEBI:17754"/>
        <dbReference type="ChEBI" id="CHEBI:30616"/>
        <dbReference type="ChEBI" id="CHEBI:57597"/>
        <dbReference type="ChEBI" id="CHEBI:456216"/>
        <dbReference type="EC" id="2.7.1.30"/>
    </reaction>
</comment>
<evidence type="ECO:0000256" key="9">
    <source>
        <dbReference type="ARBA" id="ARBA00043149"/>
    </source>
</evidence>
<dbReference type="Gene3D" id="3.30.420.40">
    <property type="match status" value="2"/>
</dbReference>
<reference evidence="14 15" key="1">
    <citation type="submission" date="2017-08" db="EMBL/GenBank/DDBJ databases">
        <title>Infants hospitalized years apart are colonized by the same room-sourced microbial strains.</title>
        <authorList>
            <person name="Brooks B."/>
            <person name="Olm M.R."/>
            <person name="Firek B.A."/>
            <person name="Baker R."/>
            <person name="Thomas B.C."/>
            <person name="Morowitz M.J."/>
            <person name="Banfield J.F."/>
        </authorList>
    </citation>
    <scope>NUCLEOTIDE SEQUENCE [LARGE SCALE GENOMIC DNA]</scope>
    <source>
        <strain evidence="14">S2_006_000_R2_64</strain>
    </source>
</reference>
<evidence type="ECO:0000256" key="11">
    <source>
        <dbReference type="RuleBase" id="RU003733"/>
    </source>
</evidence>
<keyword evidence="8" id="KW-0067">ATP-binding</keyword>
<dbReference type="Pfam" id="PF00370">
    <property type="entry name" value="FGGY_N"/>
    <property type="match status" value="1"/>
</dbReference>
<dbReference type="GO" id="GO:0019563">
    <property type="term" value="P:glycerol catabolic process"/>
    <property type="evidence" value="ECO:0007669"/>
    <property type="project" value="TreeGrafter"/>
</dbReference>
<evidence type="ECO:0000256" key="2">
    <source>
        <dbReference type="ARBA" id="ARBA00009156"/>
    </source>
</evidence>
<dbReference type="InterPro" id="IPR018484">
    <property type="entry name" value="FGGY_N"/>
</dbReference>
<dbReference type="FunFam" id="3.30.420.40:FF:000007">
    <property type="entry name" value="Glycerol kinase"/>
    <property type="match status" value="1"/>
</dbReference>
<dbReference type="PIRSF" id="PIRSF000538">
    <property type="entry name" value="GlpK"/>
    <property type="match status" value="1"/>
</dbReference>
<dbReference type="Pfam" id="PF02782">
    <property type="entry name" value="FGGY_C"/>
    <property type="match status" value="1"/>
</dbReference>
<evidence type="ECO:0000256" key="3">
    <source>
        <dbReference type="ARBA" id="ARBA00012099"/>
    </source>
</evidence>